<comment type="caution">
    <text evidence="2">The sequence shown here is derived from an EMBL/GenBank/DDBJ whole genome shotgun (WGS) entry which is preliminary data.</text>
</comment>
<gene>
    <name evidence="2" type="ORF">ACHHYP_06406</name>
</gene>
<dbReference type="EMBL" id="JNBR01000884">
    <property type="protein sequence ID" value="OQR89226.1"/>
    <property type="molecule type" value="Genomic_DNA"/>
</dbReference>
<proteinExistence type="predicted"/>
<evidence type="ECO:0000313" key="2">
    <source>
        <dbReference type="EMBL" id="OQR89226.1"/>
    </source>
</evidence>
<keyword evidence="1" id="KW-0472">Membrane</keyword>
<keyword evidence="1" id="KW-0812">Transmembrane</keyword>
<evidence type="ECO:0000313" key="3">
    <source>
        <dbReference type="Proteomes" id="UP000243579"/>
    </source>
</evidence>
<accession>A0A1V9YTY7</accession>
<keyword evidence="3" id="KW-1185">Reference proteome</keyword>
<name>A0A1V9YTY7_ACHHY</name>
<feature type="transmembrane region" description="Helical" evidence="1">
    <location>
        <begin position="34"/>
        <end position="54"/>
    </location>
</feature>
<sequence length="70" mass="7737">MLLETAKSSRSDGVEKIKDAGATTEKLNRYTSDIMLASGRPLILVATLPGYYVLGRYMFLLYQEAYIASA</sequence>
<keyword evidence="1" id="KW-1133">Transmembrane helix</keyword>
<dbReference type="Proteomes" id="UP000243579">
    <property type="component" value="Unassembled WGS sequence"/>
</dbReference>
<organism evidence="2 3">
    <name type="scientific">Achlya hypogyna</name>
    <name type="common">Oomycete</name>
    <name type="synonym">Protoachlya hypogyna</name>
    <dbReference type="NCBI Taxonomy" id="1202772"/>
    <lineage>
        <taxon>Eukaryota</taxon>
        <taxon>Sar</taxon>
        <taxon>Stramenopiles</taxon>
        <taxon>Oomycota</taxon>
        <taxon>Saprolegniomycetes</taxon>
        <taxon>Saprolegniales</taxon>
        <taxon>Achlyaceae</taxon>
        <taxon>Achlya</taxon>
    </lineage>
</organism>
<evidence type="ECO:0000256" key="1">
    <source>
        <dbReference type="SAM" id="Phobius"/>
    </source>
</evidence>
<dbReference type="OrthoDB" id="59983at2759"/>
<reference evidence="2 3" key="1">
    <citation type="journal article" date="2014" name="Genome Biol. Evol.">
        <title>The secreted proteins of Achlya hypogyna and Thraustotheca clavata identify the ancestral oomycete secretome and reveal gene acquisitions by horizontal gene transfer.</title>
        <authorList>
            <person name="Misner I."/>
            <person name="Blouin N."/>
            <person name="Leonard G."/>
            <person name="Richards T.A."/>
            <person name="Lane C.E."/>
        </authorList>
    </citation>
    <scope>NUCLEOTIDE SEQUENCE [LARGE SCALE GENOMIC DNA]</scope>
    <source>
        <strain evidence="2 3">ATCC 48635</strain>
    </source>
</reference>
<protein>
    <submittedName>
        <fullName evidence="2">Uncharacterized protein</fullName>
    </submittedName>
</protein>
<dbReference type="AlphaFoldDB" id="A0A1V9YTY7"/>